<dbReference type="Proteomes" id="UP000039324">
    <property type="component" value="Unassembled WGS sequence"/>
</dbReference>
<reference evidence="3 5" key="1">
    <citation type="submission" date="2015-02" db="EMBL/GenBank/DDBJ databases">
        <authorList>
            <person name="Chooi Y.-H."/>
        </authorList>
    </citation>
    <scope>NUCLEOTIDE SEQUENCE [LARGE SCALE GENOMIC DNA]</scope>
    <source>
        <strain evidence="3">E3</strain>
    </source>
</reference>
<feature type="region of interest" description="Disordered" evidence="1">
    <location>
        <begin position="307"/>
        <end position="369"/>
    </location>
</feature>
<protein>
    <submittedName>
        <fullName evidence="3">Uncharacterized protein</fullName>
    </submittedName>
</protein>
<dbReference type="Proteomes" id="UP000290189">
    <property type="component" value="Unassembled WGS sequence"/>
</dbReference>
<evidence type="ECO:0000313" key="3">
    <source>
        <dbReference type="EMBL" id="CEP03368.1"/>
    </source>
</evidence>
<evidence type="ECO:0000313" key="6">
    <source>
        <dbReference type="Proteomes" id="UP000290189"/>
    </source>
</evidence>
<evidence type="ECO:0000256" key="2">
    <source>
        <dbReference type="SAM" id="SignalP"/>
    </source>
</evidence>
<organism evidence="3 5">
    <name type="scientific">Plasmodiophora brassicae</name>
    <name type="common">Clubroot disease agent</name>
    <dbReference type="NCBI Taxonomy" id="37360"/>
    <lineage>
        <taxon>Eukaryota</taxon>
        <taxon>Sar</taxon>
        <taxon>Rhizaria</taxon>
        <taxon>Endomyxa</taxon>
        <taxon>Phytomyxea</taxon>
        <taxon>Plasmodiophorida</taxon>
        <taxon>Plasmodiophoridae</taxon>
        <taxon>Plasmodiophora</taxon>
    </lineage>
</organism>
<dbReference type="EMBL" id="OVEO01000004">
    <property type="protein sequence ID" value="SPQ95605.1"/>
    <property type="molecule type" value="Genomic_DNA"/>
</dbReference>
<evidence type="ECO:0000313" key="4">
    <source>
        <dbReference type="EMBL" id="SPQ95605.1"/>
    </source>
</evidence>
<feature type="compositionally biased region" description="Basic and acidic residues" evidence="1">
    <location>
        <begin position="344"/>
        <end position="357"/>
    </location>
</feature>
<dbReference type="AlphaFoldDB" id="A0A0G4J6Y5"/>
<feature type="compositionally biased region" description="Basic residues" evidence="1">
    <location>
        <begin position="329"/>
        <end position="338"/>
    </location>
</feature>
<evidence type="ECO:0000256" key="1">
    <source>
        <dbReference type="SAM" id="MobiDB-lite"/>
    </source>
</evidence>
<sequence>MRGASSVTLRWVVFAAALAVMCLAANEKDASNKPLMPSWMREFINEEPAKRDLHKLRSAIIQKSKSGTTQEAPPGRTTVLPNGFHYKTDSLARVARVYGVFPSLKPKGAPSRVWAITSTLFQVIFGSSLPAQTSSVDAKSETRLRPARQKYTRALAAAGLKPGVPTHYHAGHIIMHSHATCDHPLNLLPQHPRTNLREQAYVERLVRLLQKLGDVAIDVQIQYPSTWSKDVRDGLRSIYMPLRYKFVIQSRRSGIANAFQDRNVIVIENPTLHEQPFAATAPERKRKRAAAMHHTVKTYAADDEDNFSWDSEDSTSSDDDAAFAEAISKKKRPRKASPPKRSAAKKDGRTVKARYSDDYECSSNDGCSS</sequence>
<keyword evidence="2" id="KW-0732">Signal</keyword>
<keyword evidence="4" id="KW-0496">Mitochondrion</keyword>
<feature type="compositionally biased region" description="Acidic residues" evidence="1">
    <location>
        <begin position="307"/>
        <end position="322"/>
    </location>
</feature>
<name>A0A0G4J6Y5_PLABS</name>
<proteinExistence type="predicted"/>
<dbReference type="EMBL" id="CDSF01000144">
    <property type="protein sequence ID" value="CEP03368.1"/>
    <property type="molecule type" value="Genomic_DNA"/>
</dbReference>
<evidence type="ECO:0000313" key="5">
    <source>
        <dbReference type="Proteomes" id="UP000039324"/>
    </source>
</evidence>
<gene>
    <name evidence="3" type="ORF">PBRA_003128</name>
    <name evidence="4" type="ORF">PLBR_LOCUS2820</name>
</gene>
<reference evidence="4 6" key="2">
    <citation type="submission" date="2018-03" db="EMBL/GenBank/DDBJ databases">
        <authorList>
            <person name="Fogelqvist J."/>
        </authorList>
    </citation>
    <scope>NUCLEOTIDE SEQUENCE [LARGE SCALE GENOMIC DNA]</scope>
</reference>
<geneLocation type="mitochondrion" evidence="4"/>
<feature type="chain" id="PRO_5035991209" evidence="2">
    <location>
        <begin position="25"/>
        <end position="369"/>
    </location>
</feature>
<feature type="signal peptide" evidence="2">
    <location>
        <begin position="1"/>
        <end position="24"/>
    </location>
</feature>
<accession>A0A0G4J6Y5</accession>
<keyword evidence="5" id="KW-1185">Reference proteome</keyword>